<dbReference type="AlphaFoldDB" id="A0A0F3H0V5"/>
<evidence type="ECO:0000259" key="2">
    <source>
        <dbReference type="Pfam" id="PF00188"/>
    </source>
</evidence>
<keyword evidence="4" id="KW-1185">Reference proteome</keyword>
<organism evidence="3 4">
    <name type="scientific">Candidatus Magnetobacterium bavaricum</name>
    <dbReference type="NCBI Taxonomy" id="29290"/>
    <lineage>
        <taxon>Bacteria</taxon>
        <taxon>Pseudomonadati</taxon>
        <taxon>Nitrospirota</taxon>
        <taxon>Thermodesulfovibrionia</taxon>
        <taxon>Thermodesulfovibrionales</taxon>
        <taxon>Candidatus Magnetobacteriaceae</taxon>
        <taxon>Candidatus Magnetobacterium</taxon>
    </lineage>
</organism>
<feature type="domain" description="SCP" evidence="2">
    <location>
        <begin position="120"/>
        <end position="230"/>
    </location>
</feature>
<sequence>MLQFMMHGFLAKKALYIFYATVFYLFTMGLPLAHGYTLGEPPVFPEHGVPFDLGAPFDLVEEPVPQTQGLSVSPQSRDESRNFYNTYYAVNEPAINWSGNHQSCSSGTTAQDFRDAIAQRINYFRAMAGIPATITLSDTYSAKAQEAALMMSVNNTLNHTPPSTWTCYTTTGAEAAGSSNLALGINSVSAISGYMKDYGSGNYPVGHRRWILYPQTQVMGTGDIPNAGSYTKANALWVFDSNRKGARPTTSEEFVAWPPKGYVPYQVVFPRWSFAYAKADFSSATVSMTSDNTNVAVTLSPVVNGYGENTLVWIPMNLSDSATWPKPSGDTTYKVTVANVVINGVGRTFEYNVTVFDPSVSLPTPTPTPTPTPGTKHVTHDFDGDDKSDLLWRNTRTGDVVIWLMNAQAIAGGGFVVKGLPVEWDIKAAGDFNGDGKSDILLQNSVTDDVYIWLMDGAKITGGDYLQRGLPGEWEFKATGDFNGDGRSDIMWQNTTTGDVVVWLMAGTKINAGGLVVKGLPRDWIVKAAADFDNDGKSDVLLQNSGGDVVVWLMDGASVSEGGYVSSGIPGNWQIKAVGDLDGDGKTDVLWQDSATGDVAAWLINGSTVIGGNYVVRGVPNNWKLLVVGDYSGDGKADVLWQDSVTGDVAVWFMDGIKIVGGGFATKALEPDWRTK</sequence>
<protein>
    <submittedName>
        <fullName evidence="3">SCP-like extracellular domain protein</fullName>
    </submittedName>
</protein>
<dbReference type="InterPro" id="IPR028994">
    <property type="entry name" value="Integrin_alpha_N"/>
</dbReference>
<proteinExistence type="predicted"/>
<dbReference type="InterPro" id="IPR014044">
    <property type="entry name" value="CAP_dom"/>
</dbReference>
<dbReference type="EMBL" id="LACI01000033">
    <property type="protein sequence ID" value="KJU87747.1"/>
    <property type="molecule type" value="Genomic_DNA"/>
</dbReference>
<evidence type="ECO:0000313" key="4">
    <source>
        <dbReference type="Proteomes" id="UP000033423"/>
    </source>
</evidence>
<dbReference type="Proteomes" id="UP000033423">
    <property type="component" value="Unassembled WGS sequence"/>
</dbReference>
<dbReference type="Gene3D" id="3.40.33.10">
    <property type="entry name" value="CAP"/>
    <property type="match status" value="1"/>
</dbReference>
<dbReference type="InterPro" id="IPR013517">
    <property type="entry name" value="FG-GAP"/>
</dbReference>
<gene>
    <name evidence="3" type="ORF">MBAV_000056</name>
</gene>
<dbReference type="PANTHER" id="PTHR46580:SF2">
    <property type="entry name" value="MAM DOMAIN-CONTAINING PROTEIN"/>
    <property type="match status" value="1"/>
</dbReference>
<name>A0A0F3H0V5_9BACT</name>
<keyword evidence="1" id="KW-0732">Signal</keyword>
<dbReference type="Pfam" id="PF00188">
    <property type="entry name" value="CAP"/>
    <property type="match status" value="1"/>
</dbReference>
<dbReference type="Gene3D" id="2.130.10.130">
    <property type="entry name" value="Integrin alpha, N-terminal"/>
    <property type="match status" value="1"/>
</dbReference>
<dbReference type="SUPFAM" id="SSF69318">
    <property type="entry name" value="Integrin alpha N-terminal domain"/>
    <property type="match status" value="1"/>
</dbReference>
<dbReference type="PATRIC" id="fig|29290.4.peg.75"/>
<dbReference type="InterPro" id="IPR035940">
    <property type="entry name" value="CAP_sf"/>
</dbReference>
<dbReference type="PANTHER" id="PTHR46580">
    <property type="entry name" value="SENSOR KINASE-RELATED"/>
    <property type="match status" value="1"/>
</dbReference>
<reference evidence="3 4" key="1">
    <citation type="submission" date="2015-02" db="EMBL/GenBank/DDBJ databases">
        <title>Single-cell genomics of uncultivated deep-branching MTB reveals a conserved set of magnetosome genes.</title>
        <authorList>
            <person name="Kolinko S."/>
            <person name="Richter M."/>
            <person name="Glockner F.O."/>
            <person name="Brachmann A."/>
            <person name="Schuler D."/>
        </authorList>
    </citation>
    <scope>NUCLEOTIDE SEQUENCE [LARGE SCALE GENOMIC DNA]</scope>
    <source>
        <strain evidence="3">TM-1</strain>
    </source>
</reference>
<evidence type="ECO:0000313" key="3">
    <source>
        <dbReference type="EMBL" id="KJU87747.1"/>
    </source>
</evidence>
<dbReference type="Pfam" id="PF13517">
    <property type="entry name" value="FG-GAP_3"/>
    <property type="match status" value="2"/>
</dbReference>
<dbReference type="SUPFAM" id="SSF55797">
    <property type="entry name" value="PR-1-like"/>
    <property type="match status" value="1"/>
</dbReference>
<evidence type="ECO:0000256" key="1">
    <source>
        <dbReference type="ARBA" id="ARBA00022729"/>
    </source>
</evidence>
<comment type="caution">
    <text evidence="3">The sequence shown here is derived from an EMBL/GenBank/DDBJ whole genome shotgun (WGS) entry which is preliminary data.</text>
</comment>
<accession>A0A0F3H0V5</accession>